<keyword evidence="11" id="KW-0645">Protease</keyword>
<feature type="chain" id="PRO_5045636493" evidence="9">
    <location>
        <begin position="23"/>
        <end position="392"/>
    </location>
</feature>
<dbReference type="SUPFAM" id="SSF56601">
    <property type="entry name" value="beta-lactamase/transpeptidase-like"/>
    <property type="match status" value="1"/>
</dbReference>
<evidence type="ECO:0000256" key="9">
    <source>
        <dbReference type="SAM" id="SignalP"/>
    </source>
</evidence>
<evidence type="ECO:0000256" key="8">
    <source>
        <dbReference type="SAM" id="MobiDB-lite"/>
    </source>
</evidence>
<dbReference type="EMBL" id="JACYTN010000002">
    <property type="protein sequence ID" value="MBD8497669.1"/>
    <property type="molecule type" value="Genomic_DNA"/>
</dbReference>
<feature type="region of interest" description="Disordered" evidence="8">
    <location>
        <begin position="40"/>
        <end position="62"/>
    </location>
</feature>
<keyword evidence="5" id="KW-0573">Peptidoglycan synthesis</keyword>
<feature type="compositionally biased region" description="Basic residues" evidence="8">
    <location>
        <begin position="42"/>
        <end position="53"/>
    </location>
</feature>
<comment type="caution">
    <text evidence="11">The sequence shown here is derived from an EMBL/GenBank/DDBJ whole genome shotgun (WGS) entry which is preliminary data.</text>
</comment>
<feature type="domain" description="Peptidase S11 D-alanyl-D-alanine carboxypeptidase A N-terminal" evidence="10">
    <location>
        <begin position="58"/>
        <end position="284"/>
    </location>
</feature>
<evidence type="ECO:0000313" key="11">
    <source>
        <dbReference type="EMBL" id="MBD8497669.1"/>
    </source>
</evidence>
<gene>
    <name evidence="11" type="ORF">IFO66_05050</name>
</gene>
<keyword evidence="3" id="KW-0378">Hydrolase</keyword>
<reference evidence="11 12" key="1">
    <citation type="submission" date="2020-09" db="EMBL/GenBank/DDBJ databases">
        <title>Paenibacillus sp. CAU 1523 isolated from sand of Haeundae Beach.</title>
        <authorList>
            <person name="Kim W."/>
        </authorList>
    </citation>
    <scope>NUCLEOTIDE SEQUENCE [LARGE SCALE GENOMIC DNA]</scope>
    <source>
        <strain evidence="11 12">CAU 1523</strain>
    </source>
</reference>
<dbReference type="InterPro" id="IPR001967">
    <property type="entry name" value="Peptidase_S11_N"/>
</dbReference>
<evidence type="ECO:0000256" key="7">
    <source>
        <dbReference type="RuleBase" id="RU004016"/>
    </source>
</evidence>
<organism evidence="11 12">
    <name type="scientific">Paenibacillus arenosi</name>
    <dbReference type="NCBI Taxonomy" id="2774142"/>
    <lineage>
        <taxon>Bacteria</taxon>
        <taxon>Bacillati</taxon>
        <taxon>Bacillota</taxon>
        <taxon>Bacilli</taxon>
        <taxon>Bacillales</taxon>
        <taxon>Paenibacillaceae</taxon>
        <taxon>Paenibacillus</taxon>
    </lineage>
</organism>
<evidence type="ECO:0000256" key="4">
    <source>
        <dbReference type="ARBA" id="ARBA00022960"/>
    </source>
</evidence>
<keyword evidence="2 9" id="KW-0732">Signal</keyword>
<dbReference type="GO" id="GO:0004180">
    <property type="term" value="F:carboxypeptidase activity"/>
    <property type="evidence" value="ECO:0007669"/>
    <property type="project" value="UniProtKB-KW"/>
</dbReference>
<dbReference type="Proteomes" id="UP000634529">
    <property type="component" value="Unassembled WGS sequence"/>
</dbReference>
<proteinExistence type="inferred from homology"/>
<protein>
    <submittedName>
        <fullName evidence="11">D-alanyl-D-alanine carboxypeptidase</fullName>
    </submittedName>
</protein>
<evidence type="ECO:0000259" key="10">
    <source>
        <dbReference type="Pfam" id="PF00768"/>
    </source>
</evidence>
<name>A0ABR9AU97_9BACL</name>
<keyword evidence="6" id="KW-0961">Cell wall biogenesis/degradation</keyword>
<dbReference type="RefSeq" id="WP_192024067.1">
    <property type="nucleotide sequence ID" value="NZ_JACYTN010000002.1"/>
</dbReference>
<dbReference type="PANTHER" id="PTHR21581:SF33">
    <property type="entry name" value="D-ALANYL-D-ALANINE CARBOXYPEPTIDASE DACB"/>
    <property type="match status" value="1"/>
</dbReference>
<accession>A0ABR9AU97</accession>
<keyword evidence="11" id="KW-0121">Carboxypeptidase</keyword>
<evidence type="ECO:0000256" key="3">
    <source>
        <dbReference type="ARBA" id="ARBA00022801"/>
    </source>
</evidence>
<dbReference type="PANTHER" id="PTHR21581">
    <property type="entry name" value="D-ALANYL-D-ALANINE CARBOXYPEPTIDASE"/>
    <property type="match status" value="1"/>
</dbReference>
<comment type="similarity">
    <text evidence="1 7">Belongs to the peptidase S11 family.</text>
</comment>
<feature type="signal peptide" evidence="9">
    <location>
        <begin position="1"/>
        <end position="22"/>
    </location>
</feature>
<evidence type="ECO:0000256" key="2">
    <source>
        <dbReference type="ARBA" id="ARBA00022729"/>
    </source>
</evidence>
<dbReference type="InterPro" id="IPR012338">
    <property type="entry name" value="Beta-lactam/transpept-like"/>
</dbReference>
<dbReference type="InterPro" id="IPR018044">
    <property type="entry name" value="Peptidase_S11"/>
</dbReference>
<evidence type="ECO:0000256" key="6">
    <source>
        <dbReference type="ARBA" id="ARBA00023316"/>
    </source>
</evidence>
<dbReference type="Pfam" id="PF00768">
    <property type="entry name" value="Peptidase_S11"/>
    <property type="match status" value="1"/>
</dbReference>
<sequence length="392" mass="44046">MIHRTLAAVIALVLLWNPIFQAGNAEAITMNNRFKVITVSKEKKKKSQKKSQKQKTYSSEAPRTGAKAFALIDVNTGRILHSNNGETRLPMASTTKIMTAIVALESGKLNDKVKTSKRAVGKEGSSIYLRLGEEMTLQHLIYGLMLRSGNDAAVAIAEHVGGSEDGFVYMMNQKSEELGLENTSFRNPHGLDQKEHYTSAHDLARLSAYALHNKQFQTIVKTKIKVVPNPIEKWDYKWTNKNKMLRFYAGADGVKTGYTSDALRCLVSSATRNGQQLAVVTLNDGDDWNDHQTLLDYGFAQYPLTTVIEKGYKLEGQPYEMDASWSYPLRSEEQAKIQQKVEWFQPNSLDYRLGQHGKVSIWLEDKLIGSIPIKQSMQVKTEQAKANQELSK</sequence>
<keyword evidence="4" id="KW-0133">Cell shape</keyword>
<evidence type="ECO:0000256" key="5">
    <source>
        <dbReference type="ARBA" id="ARBA00022984"/>
    </source>
</evidence>
<evidence type="ECO:0000313" key="12">
    <source>
        <dbReference type="Proteomes" id="UP000634529"/>
    </source>
</evidence>
<keyword evidence="12" id="KW-1185">Reference proteome</keyword>
<dbReference type="PRINTS" id="PR00725">
    <property type="entry name" value="DADACBPTASE1"/>
</dbReference>
<dbReference type="Gene3D" id="3.40.710.10">
    <property type="entry name" value="DD-peptidase/beta-lactamase superfamily"/>
    <property type="match status" value="1"/>
</dbReference>
<evidence type="ECO:0000256" key="1">
    <source>
        <dbReference type="ARBA" id="ARBA00007164"/>
    </source>
</evidence>